<evidence type="ECO:0000313" key="7">
    <source>
        <dbReference type="Proteomes" id="UP000294535"/>
    </source>
</evidence>
<evidence type="ECO:0000259" key="5">
    <source>
        <dbReference type="Pfam" id="PF00535"/>
    </source>
</evidence>
<gene>
    <name evidence="6" type="ORF">DFQ04_2906</name>
</gene>
<dbReference type="GO" id="GO:0016757">
    <property type="term" value="F:glycosyltransferase activity"/>
    <property type="evidence" value="ECO:0007669"/>
    <property type="project" value="UniProtKB-KW"/>
</dbReference>
<dbReference type="Gene3D" id="3.90.550.10">
    <property type="entry name" value="Spore Coat Polysaccharide Biosynthesis Protein SpsA, Chain A"/>
    <property type="match status" value="1"/>
</dbReference>
<dbReference type="RefSeq" id="WP_133557039.1">
    <property type="nucleotide sequence ID" value="NZ_SNYF01000008.1"/>
</dbReference>
<dbReference type="SUPFAM" id="SSF53448">
    <property type="entry name" value="Nucleotide-diphospho-sugar transferases"/>
    <property type="match status" value="1"/>
</dbReference>
<dbReference type="OrthoDB" id="9805625at2"/>
<evidence type="ECO:0000256" key="4">
    <source>
        <dbReference type="SAM" id="Phobius"/>
    </source>
</evidence>
<dbReference type="PANTHER" id="PTHR43630:SF1">
    <property type="entry name" value="POLY-BETA-1,6-N-ACETYL-D-GLUCOSAMINE SYNTHASE"/>
    <property type="match status" value="1"/>
</dbReference>
<accession>A0A4R6T211</accession>
<organism evidence="6 7">
    <name type="scientific">Algoriphagus boseongensis</name>
    <dbReference type="NCBI Taxonomy" id="1442587"/>
    <lineage>
        <taxon>Bacteria</taxon>
        <taxon>Pseudomonadati</taxon>
        <taxon>Bacteroidota</taxon>
        <taxon>Cytophagia</taxon>
        <taxon>Cytophagales</taxon>
        <taxon>Cyclobacteriaceae</taxon>
        <taxon>Algoriphagus</taxon>
    </lineage>
</organism>
<dbReference type="EMBL" id="SNYF01000008">
    <property type="protein sequence ID" value="TDQ15022.1"/>
    <property type="molecule type" value="Genomic_DNA"/>
</dbReference>
<keyword evidence="4" id="KW-1133">Transmembrane helix</keyword>
<dbReference type="InterPro" id="IPR029044">
    <property type="entry name" value="Nucleotide-diphossugar_trans"/>
</dbReference>
<evidence type="ECO:0000256" key="3">
    <source>
        <dbReference type="ARBA" id="ARBA00022679"/>
    </source>
</evidence>
<reference evidence="6 7" key="1">
    <citation type="submission" date="2019-03" db="EMBL/GenBank/DDBJ databases">
        <title>Genomic Encyclopedia of Type Strains, Phase III (KMG-III): the genomes of soil and plant-associated and newly described type strains.</title>
        <authorList>
            <person name="Whitman W."/>
        </authorList>
    </citation>
    <scope>NUCLEOTIDE SEQUENCE [LARGE SCALE GENOMIC DNA]</scope>
    <source>
        <strain evidence="6 7">CECT 8446</strain>
    </source>
</reference>
<keyword evidence="4" id="KW-0812">Transmembrane</keyword>
<comment type="caution">
    <text evidence="6">The sequence shown here is derived from an EMBL/GenBank/DDBJ whole genome shotgun (WGS) entry which is preliminary data.</text>
</comment>
<name>A0A4R6T211_9BACT</name>
<feature type="transmembrane region" description="Helical" evidence="4">
    <location>
        <begin position="276"/>
        <end position="297"/>
    </location>
</feature>
<evidence type="ECO:0000256" key="1">
    <source>
        <dbReference type="ARBA" id="ARBA00006739"/>
    </source>
</evidence>
<keyword evidence="2" id="KW-0328">Glycosyltransferase</keyword>
<feature type="domain" description="Glycosyltransferase 2-like" evidence="5">
    <location>
        <begin position="40"/>
        <end position="202"/>
    </location>
</feature>
<comment type="similarity">
    <text evidence="1">Belongs to the glycosyltransferase 2 family.</text>
</comment>
<sequence>MISFYLLWCIGYFILLALLSQKWPKDHLTFPFRPLSKKVSLIIPFRNEQENALPLLKELKKMEQENLEILLVDDQSEDDSFQIFLENSKGFSSLRLLRSPGIGKKAALDFGIKNAQGDLILTSDADCFFPDNWVENMVSAFDDIHVQLVAGPVISDKKEFSFSLSFQQIEWASILLLTNFSFQNQAPLMCSGANLAFRKIAFLEVEGYQGNEHLLSGDDEFLLKKIFSRFGPDSCKYLPSSAVLVNTSAQDTWAGLINQRVRWAGKWKVHHSFSHGFASLLAFGIQIIWLSSFYFLFHNPKFWLMMLVLWGAKVQAEKMALGKVLDSLEVPRSNFDFILTSIIHPFYVIRVGIGAILGKFSWKGRSN</sequence>
<dbReference type="AlphaFoldDB" id="A0A4R6T211"/>
<keyword evidence="3 6" id="KW-0808">Transferase</keyword>
<keyword evidence="4" id="KW-0472">Membrane</keyword>
<dbReference type="Proteomes" id="UP000294535">
    <property type="component" value="Unassembled WGS sequence"/>
</dbReference>
<evidence type="ECO:0000313" key="6">
    <source>
        <dbReference type="EMBL" id="TDQ15022.1"/>
    </source>
</evidence>
<dbReference type="InterPro" id="IPR001173">
    <property type="entry name" value="Glyco_trans_2-like"/>
</dbReference>
<dbReference type="Pfam" id="PF00535">
    <property type="entry name" value="Glycos_transf_2"/>
    <property type="match status" value="1"/>
</dbReference>
<proteinExistence type="inferred from homology"/>
<keyword evidence="7" id="KW-1185">Reference proteome</keyword>
<protein>
    <submittedName>
        <fullName evidence="6">Cellulose synthase/poly-beta-1,6-N-acetylglucosamine synthase-like glycosyltransferase</fullName>
    </submittedName>
</protein>
<evidence type="ECO:0000256" key="2">
    <source>
        <dbReference type="ARBA" id="ARBA00022676"/>
    </source>
</evidence>
<dbReference type="PANTHER" id="PTHR43630">
    <property type="entry name" value="POLY-BETA-1,6-N-ACETYL-D-GLUCOSAMINE SYNTHASE"/>
    <property type="match status" value="1"/>
</dbReference>